<dbReference type="PANTHER" id="PTHR30231:SF42">
    <property type="entry name" value="EXONUCLEASE"/>
    <property type="match status" value="1"/>
</dbReference>
<dbReference type="InterPro" id="IPR036397">
    <property type="entry name" value="RNaseH_sf"/>
</dbReference>
<evidence type="ECO:0000313" key="3">
    <source>
        <dbReference type="EMBL" id="HIU48667.1"/>
    </source>
</evidence>
<evidence type="ECO:0000256" key="1">
    <source>
        <dbReference type="ARBA" id="ARBA00022839"/>
    </source>
</evidence>
<dbReference type="InterPro" id="IPR012337">
    <property type="entry name" value="RNaseH-like_sf"/>
</dbReference>
<keyword evidence="1 3" id="KW-0540">Nuclease</keyword>
<reference evidence="3" key="2">
    <citation type="journal article" date="2021" name="PeerJ">
        <title>Extensive microbial diversity within the chicken gut microbiome revealed by metagenomics and culture.</title>
        <authorList>
            <person name="Gilroy R."/>
            <person name="Ravi A."/>
            <person name="Getino M."/>
            <person name="Pursley I."/>
            <person name="Horton D.L."/>
            <person name="Alikhan N.F."/>
            <person name="Baker D."/>
            <person name="Gharbi K."/>
            <person name="Hall N."/>
            <person name="Watson M."/>
            <person name="Adriaenssens E.M."/>
            <person name="Foster-Nyarko E."/>
            <person name="Jarju S."/>
            <person name="Secka A."/>
            <person name="Antonio M."/>
            <person name="Oren A."/>
            <person name="Chaudhuri R.R."/>
            <person name="La Ragione R."/>
            <person name="Hildebrand F."/>
            <person name="Pallen M.J."/>
        </authorList>
    </citation>
    <scope>NUCLEOTIDE SEQUENCE</scope>
    <source>
        <strain evidence="3">ChiSjej4B22-9803</strain>
    </source>
</reference>
<dbReference type="Gene3D" id="3.30.420.10">
    <property type="entry name" value="Ribonuclease H-like superfamily/Ribonuclease H"/>
    <property type="match status" value="1"/>
</dbReference>
<dbReference type="AlphaFoldDB" id="A0A9D1S6T6"/>
<keyword evidence="1 3" id="KW-0269">Exonuclease</keyword>
<reference evidence="3" key="1">
    <citation type="submission" date="2020-10" db="EMBL/GenBank/DDBJ databases">
        <authorList>
            <person name="Gilroy R."/>
        </authorList>
    </citation>
    <scope>NUCLEOTIDE SEQUENCE</scope>
    <source>
        <strain evidence="3">ChiSjej4B22-9803</strain>
    </source>
</reference>
<dbReference type="PANTHER" id="PTHR30231">
    <property type="entry name" value="DNA POLYMERASE III SUBUNIT EPSILON"/>
    <property type="match status" value="1"/>
</dbReference>
<protein>
    <submittedName>
        <fullName evidence="3">3'-5' exonuclease</fullName>
    </submittedName>
</protein>
<proteinExistence type="predicted"/>
<dbReference type="GO" id="GO:0003676">
    <property type="term" value="F:nucleic acid binding"/>
    <property type="evidence" value="ECO:0007669"/>
    <property type="project" value="InterPro"/>
</dbReference>
<dbReference type="FunFam" id="3.30.420.10:FF:000045">
    <property type="entry name" value="3'-5' exonuclease DinG"/>
    <property type="match status" value="1"/>
</dbReference>
<dbReference type="GO" id="GO:0005829">
    <property type="term" value="C:cytosol"/>
    <property type="evidence" value="ECO:0007669"/>
    <property type="project" value="TreeGrafter"/>
</dbReference>
<dbReference type="EMBL" id="DVND01000127">
    <property type="protein sequence ID" value="HIU48667.1"/>
    <property type="molecule type" value="Genomic_DNA"/>
</dbReference>
<dbReference type="Pfam" id="PF00929">
    <property type="entry name" value="RNase_T"/>
    <property type="match status" value="1"/>
</dbReference>
<dbReference type="SMART" id="SM00479">
    <property type="entry name" value="EXOIII"/>
    <property type="match status" value="1"/>
</dbReference>
<name>A0A9D1S6T6_9FIRM</name>
<accession>A0A9D1S6T6</accession>
<sequence>MDFVAIDFETATSAPTSICSMGICVAEHGRITETRELLVKPEPFEFNDYNILIHGITPADVREKPTFDKYWRGILPYLQNKIVVAHNASFDVGALRATLDHYQIEYPVFDYLCTVKLSQKAYPDLPSHKLNNLADALGISFSHHHAADDAYACAKILLRIMRDFNLDSLADIEAQFEIGIGKLFPGCYIPCSKNKKKRKRQTAAASG</sequence>
<evidence type="ECO:0000259" key="2">
    <source>
        <dbReference type="SMART" id="SM00479"/>
    </source>
</evidence>
<dbReference type="Proteomes" id="UP000824111">
    <property type="component" value="Unassembled WGS sequence"/>
</dbReference>
<dbReference type="SUPFAM" id="SSF53098">
    <property type="entry name" value="Ribonuclease H-like"/>
    <property type="match status" value="1"/>
</dbReference>
<dbReference type="GO" id="GO:0008408">
    <property type="term" value="F:3'-5' exonuclease activity"/>
    <property type="evidence" value="ECO:0007669"/>
    <property type="project" value="TreeGrafter"/>
</dbReference>
<evidence type="ECO:0000313" key="4">
    <source>
        <dbReference type="Proteomes" id="UP000824111"/>
    </source>
</evidence>
<feature type="domain" description="Exonuclease" evidence="2">
    <location>
        <begin position="2"/>
        <end position="166"/>
    </location>
</feature>
<dbReference type="CDD" id="cd06130">
    <property type="entry name" value="DNA_pol_III_epsilon_like"/>
    <property type="match status" value="1"/>
</dbReference>
<gene>
    <name evidence="3" type="ORF">IAB04_04840</name>
</gene>
<keyword evidence="1 3" id="KW-0378">Hydrolase</keyword>
<comment type="caution">
    <text evidence="3">The sequence shown here is derived from an EMBL/GenBank/DDBJ whole genome shotgun (WGS) entry which is preliminary data.</text>
</comment>
<dbReference type="InterPro" id="IPR013520">
    <property type="entry name" value="Ribonucl_H"/>
</dbReference>
<organism evidence="3 4">
    <name type="scientific">Candidatus Avimonoglobus intestinipullorum</name>
    <dbReference type="NCBI Taxonomy" id="2840699"/>
    <lineage>
        <taxon>Bacteria</taxon>
        <taxon>Bacillati</taxon>
        <taxon>Bacillota</taxon>
        <taxon>Clostridia</taxon>
        <taxon>Eubacteriales</taxon>
        <taxon>Candidatus Avimonoglobus</taxon>
    </lineage>
</organism>